<evidence type="ECO:0000256" key="8">
    <source>
        <dbReference type="ARBA" id="ARBA00023002"/>
    </source>
</evidence>
<dbReference type="CDD" id="cd01080">
    <property type="entry name" value="NAD_bind_m-THF_DH_Cyclohyd"/>
    <property type="match status" value="1"/>
</dbReference>
<dbReference type="InterPro" id="IPR020630">
    <property type="entry name" value="THF_DH/CycHdrlase_cat_dom"/>
</dbReference>
<keyword evidence="5 12" id="KW-0658">Purine biosynthesis</keyword>
<dbReference type="Pfam" id="PF02882">
    <property type="entry name" value="THF_DHG_CYH_C"/>
    <property type="match status" value="1"/>
</dbReference>
<dbReference type="InterPro" id="IPR000672">
    <property type="entry name" value="THF_DH/CycHdrlase"/>
</dbReference>
<dbReference type="PANTHER" id="PTHR48099">
    <property type="entry name" value="C-1-TETRAHYDROFOLATE SYNTHASE, CYTOPLASMIC-RELATED"/>
    <property type="match status" value="1"/>
</dbReference>
<dbReference type="EC" id="1.5.1.5" evidence="12"/>
<evidence type="ECO:0000313" key="15">
    <source>
        <dbReference type="EMBL" id="TWW10844.1"/>
    </source>
</evidence>
<keyword evidence="6 12" id="KW-0378">Hydrolase</keyword>
<evidence type="ECO:0000256" key="10">
    <source>
        <dbReference type="ARBA" id="ARBA00023167"/>
    </source>
</evidence>
<dbReference type="GO" id="GO:0005829">
    <property type="term" value="C:cytosol"/>
    <property type="evidence" value="ECO:0007669"/>
    <property type="project" value="TreeGrafter"/>
</dbReference>
<evidence type="ECO:0000256" key="4">
    <source>
        <dbReference type="ARBA" id="ARBA00022605"/>
    </source>
</evidence>
<dbReference type="PANTHER" id="PTHR48099:SF5">
    <property type="entry name" value="C-1-TETRAHYDROFOLATE SYNTHASE, CYTOPLASMIC"/>
    <property type="match status" value="1"/>
</dbReference>
<dbReference type="Gene3D" id="3.40.50.10860">
    <property type="entry name" value="Leucine Dehydrogenase, chain A, domain 1"/>
    <property type="match status" value="1"/>
</dbReference>
<dbReference type="GO" id="GO:0004477">
    <property type="term" value="F:methenyltetrahydrofolate cyclohydrolase activity"/>
    <property type="evidence" value="ECO:0007669"/>
    <property type="project" value="UniProtKB-UniRule"/>
</dbReference>
<dbReference type="RefSeq" id="WP_146302770.1">
    <property type="nucleotide sequence ID" value="NZ_JANXKU010000004.1"/>
</dbReference>
<gene>
    <name evidence="12 15" type="primary">folD</name>
    <name evidence="15" type="ORF">LABALGLTS371_10170</name>
</gene>
<keyword evidence="4 12" id="KW-0028">Amino-acid biosynthesis</keyword>
<comment type="pathway">
    <text evidence="1 12">One-carbon metabolism; tetrahydrofolate interconversion.</text>
</comment>
<comment type="function">
    <text evidence="12">Catalyzes the oxidation of 5,10-methylenetetrahydrofolate to 5,10-methenyltetrahydrofolate and then the hydrolysis of 5,10-methenyltetrahydrofolate to 10-formyltetrahydrofolate.</text>
</comment>
<name>A0A5C6MCV3_9LACO</name>
<comment type="caution">
    <text evidence="12">Lacks conserved residue(s) required for the propagation of feature annotation.</text>
</comment>
<dbReference type="Pfam" id="PF00763">
    <property type="entry name" value="THF_DHG_CYH"/>
    <property type="match status" value="1"/>
</dbReference>
<evidence type="ECO:0000259" key="14">
    <source>
        <dbReference type="Pfam" id="PF02882"/>
    </source>
</evidence>
<evidence type="ECO:0000313" key="16">
    <source>
        <dbReference type="Proteomes" id="UP000321659"/>
    </source>
</evidence>
<dbReference type="GO" id="GO:0004488">
    <property type="term" value="F:methylenetetrahydrofolate dehydrogenase (NADP+) activity"/>
    <property type="evidence" value="ECO:0007669"/>
    <property type="project" value="UniProtKB-UniRule"/>
</dbReference>
<dbReference type="InterPro" id="IPR020867">
    <property type="entry name" value="THF_DH/CycHdrlase_CS"/>
</dbReference>
<organism evidence="15 16">
    <name type="scientific">Dellaglioa algida</name>
    <dbReference type="NCBI Taxonomy" id="105612"/>
    <lineage>
        <taxon>Bacteria</taxon>
        <taxon>Bacillati</taxon>
        <taxon>Bacillota</taxon>
        <taxon>Bacilli</taxon>
        <taxon>Lactobacillales</taxon>
        <taxon>Lactobacillaceae</taxon>
        <taxon>Dellaglioa</taxon>
    </lineage>
</organism>
<accession>A0A5C6MCV3</accession>
<dbReference type="SUPFAM" id="SSF51735">
    <property type="entry name" value="NAD(P)-binding Rossmann-fold domains"/>
    <property type="match status" value="1"/>
</dbReference>
<sequence>MVKIIDGKELAQTTTDNLKFEIENLKKKGVIPALVVIVVGEDQASQIYVKNKHRVAESIGIKSIITKLPSSTSESDLLALINEYNENPDVHGILVQLPLPKQINEKKITESIRPEKDVDGFHPVNIGRLVMNDPLAIPCTPMGIMRMFTAYDIDVEGKNAVVVGRSNIVGKPMAALLLNANATVTVTHSHTQNLSEITKQADILVVAIGQANFIKKADVKQGAVVIDVGMNRLDSGKLAGDVDKDVSDVAGYLTPVPKGVGPMTIAMLMEQTIELTKRSVGIG</sequence>
<dbReference type="Gene3D" id="3.40.50.720">
    <property type="entry name" value="NAD(P)-binding Rossmann-like Domain"/>
    <property type="match status" value="1"/>
</dbReference>
<dbReference type="GO" id="GO:0009086">
    <property type="term" value="P:methionine biosynthetic process"/>
    <property type="evidence" value="ECO:0007669"/>
    <property type="project" value="UniProtKB-KW"/>
</dbReference>
<dbReference type="GO" id="GO:0035999">
    <property type="term" value="P:tetrahydrofolate interconversion"/>
    <property type="evidence" value="ECO:0007669"/>
    <property type="project" value="UniProtKB-UniRule"/>
</dbReference>
<dbReference type="HAMAP" id="MF_01576">
    <property type="entry name" value="THF_DHG_CYH"/>
    <property type="match status" value="1"/>
</dbReference>
<keyword evidence="11 12" id="KW-0511">Multifunctional enzyme</keyword>
<keyword evidence="9 12" id="KW-0368">Histidine biosynthesis</keyword>
<evidence type="ECO:0000256" key="12">
    <source>
        <dbReference type="HAMAP-Rule" id="MF_01576"/>
    </source>
</evidence>
<comment type="caution">
    <text evidence="15">The sequence shown here is derived from an EMBL/GenBank/DDBJ whole genome shotgun (WGS) entry which is preliminary data.</text>
</comment>
<dbReference type="PRINTS" id="PR00085">
    <property type="entry name" value="THFDHDRGNASE"/>
</dbReference>
<keyword evidence="3 12" id="KW-0554">One-carbon metabolism</keyword>
<dbReference type="AlphaFoldDB" id="A0A5C6MCV3"/>
<evidence type="ECO:0000256" key="2">
    <source>
        <dbReference type="ARBA" id="ARBA00011738"/>
    </source>
</evidence>
<dbReference type="EMBL" id="SRRQ01000007">
    <property type="protein sequence ID" value="TWW10844.1"/>
    <property type="molecule type" value="Genomic_DNA"/>
</dbReference>
<dbReference type="InterPro" id="IPR020631">
    <property type="entry name" value="THF_DH/CycHdrlase_NAD-bd_dom"/>
</dbReference>
<dbReference type="FunFam" id="3.40.50.10860:FF:000005">
    <property type="entry name" value="C-1-tetrahydrofolate synthase, cytoplasmic, putative"/>
    <property type="match status" value="1"/>
</dbReference>
<comment type="subunit">
    <text evidence="2 12">Homodimer.</text>
</comment>
<evidence type="ECO:0000259" key="13">
    <source>
        <dbReference type="Pfam" id="PF00763"/>
    </source>
</evidence>
<keyword evidence="8 12" id="KW-0560">Oxidoreductase</keyword>
<dbReference type="NCBIfam" id="NF008058">
    <property type="entry name" value="PRK10792.1"/>
    <property type="match status" value="1"/>
</dbReference>
<keyword evidence="7 12" id="KW-0521">NADP</keyword>
<dbReference type="Proteomes" id="UP000321659">
    <property type="component" value="Unassembled WGS sequence"/>
</dbReference>
<dbReference type="UniPathway" id="UPA00193"/>
<proteinExistence type="inferred from homology"/>
<feature type="domain" description="Tetrahydrofolate dehydrogenase/cyclohydrolase NAD(P)-binding" evidence="14">
    <location>
        <begin position="138"/>
        <end position="278"/>
    </location>
</feature>
<feature type="binding site" evidence="12">
    <location>
        <begin position="164"/>
        <end position="166"/>
    </location>
    <ligand>
        <name>NADP(+)</name>
        <dbReference type="ChEBI" id="CHEBI:58349"/>
    </ligand>
</feature>
<evidence type="ECO:0000256" key="6">
    <source>
        <dbReference type="ARBA" id="ARBA00022801"/>
    </source>
</evidence>
<dbReference type="PROSITE" id="PS00767">
    <property type="entry name" value="THF_DHG_CYH_2"/>
    <property type="match status" value="1"/>
</dbReference>
<comment type="catalytic activity">
    <reaction evidence="12">
        <text>(6R)-5,10-methylene-5,6,7,8-tetrahydrofolate + NADP(+) = (6R)-5,10-methenyltetrahydrofolate + NADPH</text>
        <dbReference type="Rhea" id="RHEA:22812"/>
        <dbReference type="ChEBI" id="CHEBI:15636"/>
        <dbReference type="ChEBI" id="CHEBI:57455"/>
        <dbReference type="ChEBI" id="CHEBI:57783"/>
        <dbReference type="ChEBI" id="CHEBI:58349"/>
        <dbReference type="EC" id="1.5.1.5"/>
    </reaction>
</comment>
<dbReference type="PROSITE" id="PS00766">
    <property type="entry name" value="THF_DHG_CYH_1"/>
    <property type="match status" value="1"/>
</dbReference>
<dbReference type="InterPro" id="IPR046346">
    <property type="entry name" value="Aminoacid_DH-like_N_sf"/>
</dbReference>
<dbReference type="GO" id="GO:0006164">
    <property type="term" value="P:purine nucleotide biosynthetic process"/>
    <property type="evidence" value="ECO:0007669"/>
    <property type="project" value="UniProtKB-KW"/>
</dbReference>
<keyword evidence="10 12" id="KW-0486">Methionine biosynthesis</keyword>
<comment type="similarity">
    <text evidence="12">Belongs to the tetrahydrofolate dehydrogenase/cyclohydrolase family.</text>
</comment>
<protein>
    <recommendedName>
        <fullName evidence="12">Bifunctional protein FolD</fullName>
    </recommendedName>
    <domain>
        <recommendedName>
            <fullName evidence="12">Methylenetetrahydrofolate dehydrogenase</fullName>
            <ecNumber evidence="12">1.5.1.5</ecNumber>
        </recommendedName>
    </domain>
    <domain>
        <recommendedName>
            <fullName evidence="12">Methenyltetrahydrofolate cyclohydrolase</fullName>
            <ecNumber evidence="12">3.5.4.9</ecNumber>
        </recommendedName>
    </domain>
</protein>
<reference evidence="15 16" key="1">
    <citation type="submission" date="2019-04" db="EMBL/GenBank/DDBJ databases">
        <title>In vitro growth and metabolic characteristics of meat-borne Lactobacillus algidus strains.</title>
        <authorList>
            <person name="Sade E."/>
            <person name="Per J."/>
            <person name="Tytti H."/>
            <person name="Johanna B.K."/>
        </authorList>
    </citation>
    <scope>NUCLEOTIDE SEQUENCE [LARGE SCALE GENOMIC DNA]</scope>
    <source>
        <strain evidence="15 16">LTS37-1</strain>
    </source>
</reference>
<dbReference type="SUPFAM" id="SSF53223">
    <property type="entry name" value="Aminoacid dehydrogenase-like, N-terminal domain"/>
    <property type="match status" value="1"/>
</dbReference>
<evidence type="ECO:0000256" key="11">
    <source>
        <dbReference type="ARBA" id="ARBA00023268"/>
    </source>
</evidence>
<evidence type="ECO:0000256" key="3">
    <source>
        <dbReference type="ARBA" id="ARBA00022563"/>
    </source>
</evidence>
<dbReference type="InterPro" id="IPR036291">
    <property type="entry name" value="NAD(P)-bd_dom_sf"/>
</dbReference>
<dbReference type="GO" id="GO:0000105">
    <property type="term" value="P:L-histidine biosynthetic process"/>
    <property type="evidence" value="ECO:0007669"/>
    <property type="project" value="UniProtKB-KW"/>
</dbReference>
<dbReference type="FunFam" id="3.40.50.720:FF:000094">
    <property type="entry name" value="Bifunctional protein FolD"/>
    <property type="match status" value="1"/>
</dbReference>
<evidence type="ECO:0000256" key="7">
    <source>
        <dbReference type="ARBA" id="ARBA00022857"/>
    </source>
</evidence>
<evidence type="ECO:0000256" key="9">
    <source>
        <dbReference type="ARBA" id="ARBA00023102"/>
    </source>
</evidence>
<dbReference type="EC" id="3.5.4.9" evidence="12"/>
<feature type="domain" description="Tetrahydrofolate dehydrogenase/cyclohydrolase catalytic" evidence="13">
    <location>
        <begin position="5"/>
        <end position="119"/>
    </location>
</feature>
<comment type="catalytic activity">
    <reaction evidence="12">
        <text>(6R)-5,10-methenyltetrahydrofolate + H2O = (6R)-10-formyltetrahydrofolate + H(+)</text>
        <dbReference type="Rhea" id="RHEA:23700"/>
        <dbReference type="ChEBI" id="CHEBI:15377"/>
        <dbReference type="ChEBI" id="CHEBI:15378"/>
        <dbReference type="ChEBI" id="CHEBI:57455"/>
        <dbReference type="ChEBI" id="CHEBI:195366"/>
        <dbReference type="EC" id="3.5.4.9"/>
    </reaction>
</comment>
<evidence type="ECO:0000256" key="5">
    <source>
        <dbReference type="ARBA" id="ARBA00022755"/>
    </source>
</evidence>
<evidence type="ECO:0000256" key="1">
    <source>
        <dbReference type="ARBA" id="ARBA00004777"/>
    </source>
</evidence>